<evidence type="ECO:0000313" key="3">
    <source>
        <dbReference type="EMBL" id="MBT0995020.1"/>
    </source>
</evidence>
<gene>
    <name evidence="3" type="ORF">KIN34_12085</name>
</gene>
<keyword evidence="2" id="KW-0472">Membrane</keyword>
<feature type="transmembrane region" description="Helical" evidence="2">
    <location>
        <begin position="55"/>
        <end position="75"/>
    </location>
</feature>
<dbReference type="RefSeq" id="WP_214350839.1">
    <property type="nucleotide sequence ID" value="NZ_JAHBOH010000001.1"/>
</dbReference>
<evidence type="ECO:0008006" key="5">
    <source>
        <dbReference type="Google" id="ProtNLM"/>
    </source>
</evidence>
<organism evidence="3 4">
    <name type="scientific">Cellulomonas fulva</name>
    <dbReference type="NCBI Taxonomy" id="2835530"/>
    <lineage>
        <taxon>Bacteria</taxon>
        <taxon>Bacillati</taxon>
        <taxon>Actinomycetota</taxon>
        <taxon>Actinomycetes</taxon>
        <taxon>Micrococcales</taxon>
        <taxon>Cellulomonadaceae</taxon>
        <taxon>Cellulomonas</taxon>
    </lineage>
</organism>
<protein>
    <recommendedName>
        <fullName evidence="5">Cardiolipin synthase N-terminal domain-containing protein</fullName>
    </recommendedName>
</protein>
<keyword evidence="2" id="KW-1133">Transmembrane helix</keyword>
<keyword evidence="4" id="KW-1185">Reference proteome</keyword>
<evidence type="ECO:0000256" key="1">
    <source>
        <dbReference type="SAM" id="MobiDB-lite"/>
    </source>
</evidence>
<accession>A0ABS5U0U0</accession>
<evidence type="ECO:0000313" key="4">
    <source>
        <dbReference type="Proteomes" id="UP000722125"/>
    </source>
</evidence>
<dbReference type="EMBL" id="JAHBOH010000001">
    <property type="protein sequence ID" value="MBT0995020.1"/>
    <property type="molecule type" value="Genomic_DNA"/>
</dbReference>
<sequence>MRPLEPRPDVAPAPDADPRRAAGWGAAAVVLVVLTASHVLFLVSTARHGESGMAFSWFVTALLTPVLGLAAWRCARRSLAAARRPTPGPPDPAAEAPGRHESLRPDAPPTPRRW</sequence>
<name>A0ABS5U0U0_9CELL</name>
<evidence type="ECO:0000256" key="2">
    <source>
        <dbReference type="SAM" id="Phobius"/>
    </source>
</evidence>
<dbReference type="Proteomes" id="UP000722125">
    <property type="component" value="Unassembled WGS sequence"/>
</dbReference>
<feature type="transmembrane region" description="Helical" evidence="2">
    <location>
        <begin position="21"/>
        <end position="43"/>
    </location>
</feature>
<reference evidence="3 4" key="1">
    <citation type="submission" date="2021-05" db="EMBL/GenBank/DDBJ databases">
        <title>Description of Cellulomonas sp. DKR-3 sp. nov.</title>
        <authorList>
            <person name="Dahal R.H."/>
            <person name="Chaudhary D.K."/>
        </authorList>
    </citation>
    <scope>NUCLEOTIDE SEQUENCE [LARGE SCALE GENOMIC DNA]</scope>
    <source>
        <strain evidence="3 4">DKR-3</strain>
    </source>
</reference>
<feature type="region of interest" description="Disordered" evidence="1">
    <location>
        <begin position="80"/>
        <end position="114"/>
    </location>
</feature>
<comment type="caution">
    <text evidence="3">The sequence shown here is derived from an EMBL/GenBank/DDBJ whole genome shotgun (WGS) entry which is preliminary data.</text>
</comment>
<feature type="region of interest" description="Disordered" evidence="1">
    <location>
        <begin position="1"/>
        <end position="20"/>
    </location>
</feature>
<proteinExistence type="predicted"/>
<keyword evidence="2" id="KW-0812">Transmembrane</keyword>